<dbReference type="KEGG" id="asn:106723488"/>
<feature type="non-terminal residue" evidence="9">
    <location>
        <position position="258"/>
    </location>
</feature>
<evidence type="ECO:0000256" key="5">
    <source>
        <dbReference type="ARBA" id="ARBA00022833"/>
    </source>
</evidence>
<evidence type="ECO:0000256" key="1">
    <source>
        <dbReference type="ARBA" id="ARBA00004496"/>
    </source>
</evidence>
<dbReference type="InterPro" id="IPR031248">
    <property type="entry name" value="RNF213"/>
</dbReference>
<evidence type="ECO:0000259" key="7">
    <source>
        <dbReference type="PROSITE" id="PS51981"/>
    </source>
</evidence>
<dbReference type="GO" id="GO:0005737">
    <property type="term" value="C:cytoplasm"/>
    <property type="evidence" value="ECO:0007669"/>
    <property type="project" value="UniProtKB-SubCell"/>
</dbReference>
<dbReference type="GO" id="GO:0002376">
    <property type="term" value="P:immune system process"/>
    <property type="evidence" value="ECO:0007669"/>
    <property type="project" value="UniProtKB-KW"/>
</dbReference>
<dbReference type="GeneID" id="106723488"/>
<evidence type="ECO:0000256" key="4">
    <source>
        <dbReference type="ARBA" id="ARBA00022771"/>
    </source>
</evidence>
<dbReference type="AlphaFoldDB" id="A0A1U8DZY3"/>
<dbReference type="PANTHER" id="PTHR22605:SF16">
    <property type="entry name" value="E3 UBIQUITIN-PROTEIN LIGASE RNF213"/>
    <property type="match status" value="1"/>
</dbReference>
<proteinExistence type="predicted"/>
<dbReference type="InterPro" id="IPR046439">
    <property type="entry name" value="ZF_RZ_dom"/>
</dbReference>
<protein>
    <submittedName>
        <fullName evidence="9">E3 ubiquitin-protein ligase RNF213-like</fullName>
    </submittedName>
</protein>
<dbReference type="PANTHER" id="PTHR22605">
    <property type="entry name" value="RZ-TYPE DOMAIN-CONTAINING PROTEIN"/>
    <property type="match status" value="1"/>
</dbReference>
<reference evidence="9" key="1">
    <citation type="submission" date="2025-08" db="UniProtKB">
        <authorList>
            <consortium name="RefSeq"/>
        </authorList>
    </citation>
    <scope>IDENTIFICATION</scope>
</reference>
<evidence type="ECO:0000256" key="3">
    <source>
        <dbReference type="ARBA" id="ARBA00022723"/>
    </source>
</evidence>
<comment type="subcellular location">
    <subcellularLocation>
        <location evidence="1">Cytoplasm</location>
    </subcellularLocation>
</comment>
<feature type="domain" description="RZ-type" evidence="7">
    <location>
        <begin position="1"/>
        <end position="48"/>
    </location>
</feature>
<dbReference type="GO" id="GO:0016887">
    <property type="term" value="F:ATP hydrolysis activity"/>
    <property type="evidence" value="ECO:0007669"/>
    <property type="project" value="InterPro"/>
</dbReference>
<keyword evidence="4" id="KW-0863">Zinc-finger</keyword>
<dbReference type="GO" id="GO:0004842">
    <property type="term" value="F:ubiquitin-protein transferase activity"/>
    <property type="evidence" value="ECO:0007669"/>
    <property type="project" value="InterPro"/>
</dbReference>
<keyword evidence="8" id="KW-1185">Reference proteome</keyword>
<dbReference type="Proteomes" id="UP000189705">
    <property type="component" value="Unplaced"/>
</dbReference>
<evidence type="ECO:0000256" key="2">
    <source>
        <dbReference type="ARBA" id="ARBA00022490"/>
    </source>
</evidence>
<accession>A0A1U8DZY3</accession>
<name>A0A1U8DZY3_ALLSI</name>
<keyword evidence="6" id="KW-0391">Immunity</keyword>
<dbReference type="GO" id="GO:0008270">
    <property type="term" value="F:zinc ion binding"/>
    <property type="evidence" value="ECO:0007669"/>
    <property type="project" value="UniProtKB-KW"/>
</dbReference>
<gene>
    <name evidence="9" type="primary">LOC106723488</name>
</gene>
<keyword evidence="3" id="KW-0479">Metal-binding</keyword>
<evidence type="ECO:0000313" key="8">
    <source>
        <dbReference type="Proteomes" id="UP000189705"/>
    </source>
</evidence>
<evidence type="ECO:0000256" key="6">
    <source>
        <dbReference type="ARBA" id="ARBA00022859"/>
    </source>
</evidence>
<organism evidence="8 9">
    <name type="scientific">Alligator sinensis</name>
    <name type="common">Chinese alligator</name>
    <dbReference type="NCBI Taxonomy" id="38654"/>
    <lineage>
        <taxon>Eukaryota</taxon>
        <taxon>Metazoa</taxon>
        <taxon>Chordata</taxon>
        <taxon>Craniata</taxon>
        <taxon>Vertebrata</taxon>
        <taxon>Euteleostomi</taxon>
        <taxon>Archelosauria</taxon>
        <taxon>Archosauria</taxon>
        <taxon>Crocodylia</taxon>
        <taxon>Alligatoridae</taxon>
        <taxon>Alligatorinae</taxon>
        <taxon>Alligator</taxon>
    </lineage>
</organism>
<dbReference type="PROSITE" id="PS51981">
    <property type="entry name" value="ZF_RZ"/>
    <property type="match status" value="1"/>
</dbReference>
<keyword evidence="2" id="KW-0963">Cytoplasm</keyword>
<evidence type="ECO:0000313" key="9">
    <source>
        <dbReference type="RefSeq" id="XP_014383269.2"/>
    </source>
</evidence>
<sequence length="258" mass="29289">MLSFPPREQCGHPWVKEKCPCGHTVGGIFHKPVKGFAEVDTSEDRTERGYILGTPDSRSSEAERDLPAASVCLARALLHSSMLLGTFTDRQSILNLMKKKPEVAKKFFQDHLEKDIAFLAESLGRNRDDATITVHLFLSYLLEVTAGKKMMVKSMHKKEDRIEWESCFKTLTQSFFQRLNEKLASAKQQIVEEAHSSGILKTADGQRLPFGDLPSTGLIDKPCMWRFEQRMTIQHLTHVIQQESETSQFPVLLQILSK</sequence>
<dbReference type="RefSeq" id="XP_014383269.2">
    <property type="nucleotide sequence ID" value="XM_014527783.2"/>
</dbReference>
<dbReference type="InParanoid" id="A0A1U8DZY3"/>
<dbReference type="STRING" id="38654.A0A1U8DZY3"/>
<keyword evidence="5" id="KW-0862">Zinc</keyword>